<feature type="region of interest" description="Disordered" evidence="1">
    <location>
        <begin position="54"/>
        <end position="87"/>
    </location>
</feature>
<sequence length="87" mass="9653">MQSLRLPRGDPNLIPDKYLSLYNAYGRLSHVPSPTTLWHLDKIIPNQFGQLKNPILSGPSLSDSTREASTSKNWHARASSETGGSDY</sequence>
<protein>
    <submittedName>
        <fullName evidence="2">Uncharacterized protein</fullName>
    </submittedName>
</protein>
<evidence type="ECO:0000256" key="1">
    <source>
        <dbReference type="SAM" id="MobiDB-lite"/>
    </source>
</evidence>
<accession>A0A433QB95</accession>
<dbReference type="EMBL" id="RBNJ01009091">
    <property type="protein sequence ID" value="RUS27080.1"/>
    <property type="molecule type" value="Genomic_DNA"/>
</dbReference>
<comment type="caution">
    <text evidence="2">The sequence shown here is derived from an EMBL/GenBank/DDBJ whole genome shotgun (WGS) entry which is preliminary data.</text>
</comment>
<organism evidence="2 3">
    <name type="scientific">Jimgerdemannia flammicorona</name>
    <dbReference type="NCBI Taxonomy" id="994334"/>
    <lineage>
        <taxon>Eukaryota</taxon>
        <taxon>Fungi</taxon>
        <taxon>Fungi incertae sedis</taxon>
        <taxon>Mucoromycota</taxon>
        <taxon>Mucoromycotina</taxon>
        <taxon>Endogonomycetes</taxon>
        <taxon>Endogonales</taxon>
        <taxon>Endogonaceae</taxon>
        <taxon>Jimgerdemannia</taxon>
    </lineage>
</organism>
<name>A0A433QB95_9FUNG</name>
<dbReference type="AlphaFoldDB" id="A0A433QB95"/>
<gene>
    <name evidence="2" type="ORF">BC938DRAFT_483741</name>
</gene>
<evidence type="ECO:0000313" key="2">
    <source>
        <dbReference type="EMBL" id="RUS27080.1"/>
    </source>
</evidence>
<evidence type="ECO:0000313" key="3">
    <source>
        <dbReference type="Proteomes" id="UP000274822"/>
    </source>
</evidence>
<feature type="non-terminal residue" evidence="2">
    <location>
        <position position="87"/>
    </location>
</feature>
<feature type="compositionally biased region" description="Polar residues" evidence="1">
    <location>
        <begin position="59"/>
        <end position="87"/>
    </location>
</feature>
<proteinExistence type="predicted"/>
<dbReference type="Proteomes" id="UP000274822">
    <property type="component" value="Unassembled WGS sequence"/>
</dbReference>
<keyword evidence="3" id="KW-1185">Reference proteome</keyword>
<reference evidence="2 3" key="1">
    <citation type="journal article" date="2018" name="New Phytol.">
        <title>Phylogenomics of Endogonaceae and evolution of mycorrhizas within Mucoromycota.</title>
        <authorList>
            <person name="Chang Y."/>
            <person name="Desiro A."/>
            <person name="Na H."/>
            <person name="Sandor L."/>
            <person name="Lipzen A."/>
            <person name="Clum A."/>
            <person name="Barry K."/>
            <person name="Grigoriev I.V."/>
            <person name="Martin F.M."/>
            <person name="Stajich J.E."/>
            <person name="Smith M.E."/>
            <person name="Bonito G."/>
            <person name="Spatafora J.W."/>
        </authorList>
    </citation>
    <scope>NUCLEOTIDE SEQUENCE [LARGE SCALE GENOMIC DNA]</scope>
    <source>
        <strain evidence="2 3">AD002</strain>
    </source>
</reference>